<evidence type="ECO:0000313" key="4">
    <source>
        <dbReference type="EMBL" id="EST11017.1"/>
    </source>
</evidence>
<dbReference type="EMBL" id="AWTC01000014">
    <property type="protein sequence ID" value="EST11017.1"/>
    <property type="molecule type" value="Genomic_DNA"/>
</dbReference>
<dbReference type="PROSITE" id="PS51186">
    <property type="entry name" value="GNAT"/>
    <property type="match status" value="1"/>
</dbReference>
<organism evidence="4 5">
    <name type="scientific">Sporolactobacillus laevolacticus DSM 442</name>
    <dbReference type="NCBI Taxonomy" id="1395513"/>
    <lineage>
        <taxon>Bacteria</taxon>
        <taxon>Bacillati</taxon>
        <taxon>Bacillota</taxon>
        <taxon>Bacilli</taxon>
        <taxon>Bacillales</taxon>
        <taxon>Sporolactobacillaceae</taxon>
        <taxon>Sporolactobacillus</taxon>
    </lineage>
</organism>
<dbReference type="Proteomes" id="UP000018296">
    <property type="component" value="Unassembled WGS sequence"/>
</dbReference>
<evidence type="ECO:0000256" key="2">
    <source>
        <dbReference type="ARBA" id="ARBA00023315"/>
    </source>
</evidence>
<dbReference type="InterPro" id="IPR050832">
    <property type="entry name" value="Bact_Acetyltransf"/>
</dbReference>
<feature type="domain" description="N-acetyltransferase" evidence="3">
    <location>
        <begin position="4"/>
        <end position="153"/>
    </location>
</feature>
<name>V6IV61_9BACL</name>
<evidence type="ECO:0000259" key="3">
    <source>
        <dbReference type="PROSITE" id="PS51186"/>
    </source>
</evidence>
<keyword evidence="1 4" id="KW-0808">Transferase</keyword>
<sequence length="153" mass="17395">MIGVNIRKASRQDVPTLVELRIKQLNDEDHYQTVDIQANLTHYFSESLENGSFISWVAEIDQKIIATSGVCFSAVPPHFGNRDGRIATIANMYTASQFRRQGIAITLLGKVVDEARYRGFEVIRVNASKYGKPMYEKFGFKEKKNALEYLSNK</sequence>
<comment type="caution">
    <text evidence="4">The sequence shown here is derived from an EMBL/GenBank/DDBJ whole genome shotgun (WGS) entry which is preliminary data.</text>
</comment>
<gene>
    <name evidence="4" type="ORF">P343_13730</name>
</gene>
<evidence type="ECO:0000313" key="5">
    <source>
        <dbReference type="Proteomes" id="UP000018296"/>
    </source>
</evidence>
<dbReference type="InterPro" id="IPR000182">
    <property type="entry name" value="GNAT_dom"/>
</dbReference>
<dbReference type="PATRIC" id="fig|1395513.3.peg.2781"/>
<dbReference type="CDD" id="cd04301">
    <property type="entry name" value="NAT_SF"/>
    <property type="match status" value="1"/>
</dbReference>
<dbReference type="InterPro" id="IPR016181">
    <property type="entry name" value="Acyl_CoA_acyltransferase"/>
</dbReference>
<proteinExistence type="predicted"/>
<dbReference type="SUPFAM" id="SSF55729">
    <property type="entry name" value="Acyl-CoA N-acyltransferases (Nat)"/>
    <property type="match status" value="1"/>
</dbReference>
<keyword evidence="2" id="KW-0012">Acyltransferase</keyword>
<reference evidence="4 5" key="1">
    <citation type="journal article" date="2013" name="Genome Announc.">
        <title>Genome Sequence of Sporolactobacillus laevolacticus DSM442, an Efficient Polymer-Grade D-Lactate Producer from Agricultural Waste Cottonseed as a Nitrogen Source.</title>
        <authorList>
            <person name="Wang H."/>
            <person name="Wang L."/>
            <person name="Ju J."/>
            <person name="Yu B."/>
            <person name="Ma Y."/>
        </authorList>
    </citation>
    <scope>NUCLEOTIDE SEQUENCE [LARGE SCALE GENOMIC DNA]</scope>
    <source>
        <strain evidence="4 5">DSM 442</strain>
    </source>
</reference>
<dbReference type="Gene3D" id="3.40.630.30">
    <property type="match status" value="1"/>
</dbReference>
<dbReference type="RefSeq" id="WP_023510979.1">
    <property type="nucleotide sequence ID" value="NZ_AWTC01000014.1"/>
</dbReference>
<dbReference type="GO" id="GO:0016747">
    <property type="term" value="F:acyltransferase activity, transferring groups other than amino-acyl groups"/>
    <property type="evidence" value="ECO:0007669"/>
    <property type="project" value="InterPro"/>
</dbReference>
<dbReference type="STRING" id="1395513.P343_13730"/>
<protein>
    <submittedName>
        <fullName evidence="4">Acetyltransferase</fullName>
    </submittedName>
</protein>
<dbReference type="PANTHER" id="PTHR43877">
    <property type="entry name" value="AMINOALKYLPHOSPHONATE N-ACETYLTRANSFERASE-RELATED-RELATED"/>
    <property type="match status" value="1"/>
</dbReference>
<accession>V6IV61</accession>
<dbReference type="eggNOG" id="COG0454">
    <property type="taxonomic scope" value="Bacteria"/>
</dbReference>
<dbReference type="AlphaFoldDB" id="V6IV61"/>
<dbReference type="Pfam" id="PF13673">
    <property type="entry name" value="Acetyltransf_10"/>
    <property type="match status" value="1"/>
</dbReference>
<dbReference type="PANTHER" id="PTHR43877:SF1">
    <property type="entry name" value="ACETYLTRANSFERASE"/>
    <property type="match status" value="1"/>
</dbReference>
<evidence type="ECO:0000256" key="1">
    <source>
        <dbReference type="ARBA" id="ARBA00022679"/>
    </source>
</evidence>
<keyword evidence="5" id="KW-1185">Reference proteome</keyword>